<dbReference type="Pfam" id="PF07729">
    <property type="entry name" value="FCD"/>
    <property type="match status" value="1"/>
</dbReference>
<dbReference type="InterPro" id="IPR000524">
    <property type="entry name" value="Tscrpt_reg_HTH_GntR"/>
</dbReference>
<protein>
    <submittedName>
        <fullName evidence="6">GntR family transcriptional regulator</fullName>
    </submittedName>
</protein>
<evidence type="ECO:0000256" key="2">
    <source>
        <dbReference type="ARBA" id="ARBA00023125"/>
    </source>
</evidence>
<dbReference type="SMART" id="SM00895">
    <property type="entry name" value="FCD"/>
    <property type="match status" value="1"/>
</dbReference>
<feature type="domain" description="HTH gntR-type" evidence="5">
    <location>
        <begin position="11"/>
        <end position="78"/>
    </location>
</feature>
<dbReference type="GO" id="GO:0003677">
    <property type="term" value="F:DNA binding"/>
    <property type="evidence" value="ECO:0007669"/>
    <property type="project" value="UniProtKB-KW"/>
</dbReference>
<dbReference type="Proteomes" id="UP000305681">
    <property type="component" value="Unassembled WGS sequence"/>
</dbReference>
<dbReference type="EMBL" id="VDGE01000001">
    <property type="protein sequence ID" value="TNC78172.1"/>
    <property type="molecule type" value="Genomic_DNA"/>
</dbReference>
<dbReference type="Gene3D" id="1.20.120.530">
    <property type="entry name" value="GntR ligand-binding domain-like"/>
    <property type="match status" value="1"/>
</dbReference>
<dbReference type="InterPro" id="IPR036390">
    <property type="entry name" value="WH_DNA-bd_sf"/>
</dbReference>
<dbReference type="InterPro" id="IPR011711">
    <property type="entry name" value="GntR_C"/>
</dbReference>
<dbReference type="Pfam" id="PF00392">
    <property type="entry name" value="GntR"/>
    <property type="match status" value="1"/>
</dbReference>
<dbReference type="RefSeq" id="WP_139089341.1">
    <property type="nucleotide sequence ID" value="NZ_VDGE01000001.1"/>
</dbReference>
<keyword evidence="1" id="KW-0805">Transcription regulation</keyword>
<dbReference type="AlphaFoldDB" id="A0A5C4NVU6"/>
<dbReference type="SMART" id="SM00345">
    <property type="entry name" value="HTH_GNTR"/>
    <property type="match status" value="1"/>
</dbReference>
<dbReference type="InterPro" id="IPR036388">
    <property type="entry name" value="WH-like_DNA-bd_sf"/>
</dbReference>
<feature type="region of interest" description="Disordered" evidence="4">
    <location>
        <begin position="224"/>
        <end position="244"/>
    </location>
</feature>
<evidence type="ECO:0000256" key="3">
    <source>
        <dbReference type="ARBA" id="ARBA00023163"/>
    </source>
</evidence>
<dbReference type="Gene3D" id="1.10.10.10">
    <property type="entry name" value="Winged helix-like DNA-binding domain superfamily/Winged helix DNA-binding domain"/>
    <property type="match status" value="1"/>
</dbReference>
<dbReference type="PROSITE" id="PS50949">
    <property type="entry name" value="HTH_GNTR"/>
    <property type="match status" value="1"/>
</dbReference>
<dbReference type="InterPro" id="IPR008920">
    <property type="entry name" value="TF_FadR/GntR_C"/>
</dbReference>
<dbReference type="PANTHER" id="PTHR43537:SF39">
    <property type="entry name" value="HTH-TYPE TRANSCRIPTIONAL REGULATOR MCBR"/>
    <property type="match status" value="1"/>
</dbReference>
<dbReference type="PANTHER" id="PTHR43537">
    <property type="entry name" value="TRANSCRIPTIONAL REGULATOR, GNTR FAMILY"/>
    <property type="match status" value="1"/>
</dbReference>
<evidence type="ECO:0000256" key="4">
    <source>
        <dbReference type="SAM" id="MobiDB-lite"/>
    </source>
</evidence>
<dbReference type="SUPFAM" id="SSF46785">
    <property type="entry name" value="Winged helix' DNA-binding domain"/>
    <property type="match status" value="1"/>
</dbReference>
<comment type="caution">
    <text evidence="6">The sequence shown here is derived from an EMBL/GenBank/DDBJ whole genome shotgun (WGS) entry which is preliminary data.</text>
</comment>
<name>A0A5C4NVU6_9BURK</name>
<proteinExistence type="predicted"/>
<reference evidence="6 7" key="1">
    <citation type="submission" date="2019-06" db="EMBL/GenBank/DDBJ databases">
        <title>Genome sequence of Janthinobacterium lividum UCD_MED1.</title>
        <authorList>
            <person name="De Leon M.E."/>
            <person name="Jospin G."/>
        </authorList>
    </citation>
    <scope>NUCLEOTIDE SEQUENCE [LARGE SCALE GENOMIC DNA]</scope>
    <source>
        <strain evidence="6 7">UCD_MED1</strain>
    </source>
</reference>
<dbReference type="SUPFAM" id="SSF48008">
    <property type="entry name" value="GntR ligand-binding domain-like"/>
    <property type="match status" value="1"/>
</dbReference>
<organism evidence="6 7">
    <name type="scientific">Janthinobacterium lividum</name>
    <dbReference type="NCBI Taxonomy" id="29581"/>
    <lineage>
        <taxon>Bacteria</taxon>
        <taxon>Pseudomonadati</taxon>
        <taxon>Pseudomonadota</taxon>
        <taxon>Betaproteobacteria</taxon>
        <taxon>Burkholderiales</taxon>
        <taxon>Oxalobacteraceae</taxon>
        <taxon>Janthinobacterium</taxon>
    </lineage>
</organism>
<evidence type="ECO:0000313" key="7">
    <source>
        <dbReference type="Proteomes" id="UP000305681"/>
    </source>
</evidence>
<keyword evidence="2" id="KW-0238">DNA-binding</keyword>
<accession>A0A5C4NVU6</accession>
<evidence type="ECO:0000313" key="6">
    <source>
        <dbReference type="EMBL" id="TNC78172.1"/>
    </source>
</evidence>
<gene>
    <name evidence="6" type="ORF">FHI69_02420</name>
</gene>
<evidence type="ECO:0000259" key="5">
    <source>
        <dbReference type="PROSITE" id="PS50949"/>
    </source>
</evidence>
<evidence type="ECO:0000256" key="1">
    <source>
        <dbReference type="ARBA" id="ARBA00023015"/>
    </source>
</evidence>
<dbReference type="GO" id="GO:0003700">
    <property type="term" value="F:DNA-binding transcription factor activity"/>
    <property type="evidence" value="ECO:0007669"/>
    <property type="project" value="InterPro"/>
</dbReference>
<sequence length="244" mass="27255">MNHPLDSLVHVNLGKSVYATLRDALAAGRFQPNDRLRIRELALQLGTSVTPVRDAMLQLVQEEALVLRSPRDFRVPVLSVARYLEIRALRLELEGLGAFEAAQRIDDATLADLERLLQANEEAIARHDLPAALQCNQAFHLGLAQAASMPTLKRFVDHLWMQTAPLIAAGYASFSPDMRVGHHHAIISALRQRDGAAARRAIEQDILDGGTQMLAYVMRQERMHAGATQKEKDEEEHDEHESHD</sequence>
<keyword evidence="3" id="KW-0804">Transcription</keyword>